<name>A0A5P9JQE2_9HYPH</name>
<feature type="signal peptide" evidence="2">
    <location>
        <begin position="1"/>
        <end position="20"/>
    </location>
</feature>
<sequence length="330" mass="36168">MTRRILAALALLAALAAAGAAFWHYGRRDEGPERFQGYVEGYLVFMAPEEGGRIDSLAVREGDTVEAGRVLFELDSSLQEAQRREAEARREQAKAQLSNLQSSLQRPEQIAVLRAQEERARAQLDLSQAELDRQQALYARGIAAKAQFDQARTAFERDRAALQEVQRQIQAGQIAARSAEIEAARAAVEVAEAALRQAETRLAKRRVAAPERAQVEDVYFRAGETVNAGQPVLALLPPANRRIRFYVPERSLHAFALGQVVGLSCDGCAASLKARVSFMSGEAEYTPPVIFSEQERAKLVFRLEAQPLDGASLPIGLPVSVVRLPAETPP</sequence>
<gene>
    <name evidence="3" type="ORF">GDR74_00745</name>
</gene>
<dbReference type="Gene3D" id="2.40.30.170">
    <property type="match status" value="1"/>
</dbReference>
<dbReference type="PANTHER" id="PTHR30438:SF2">
    <property type="entry name" value="MEMBRANE PROTEIN"/>
    <property type="match status" value="1"/>
</dbReference>
<dbReference type="Gene3D" id="1.10.287.470">
    <property type="entry name" value="Helix hairpin bin"/>
    <property type="match status" value="3"/>
</dbReference>
<dbReference type="KEGG" id="mico:GDR74_00745"/>
<dbReference type="RefSeq" id="WP_152584507.1">
    <property type="nucleotide sequence ID" value="NZ_CP045423.1"/>
</dbReference>
<evidence type="ECO:0000256" key="1">
    <source>
        <dbReference type="SAM" id="Coils"/>
    </source>
</evidence>
<keyword evidence="4" id="KW-1185">Reference proteome</keyword>
<accession>A0A5P9JQE2</accession>
<feature type="chain" id="PRO_5024961808" evidence="2">
    <location>
        <begin position="21"/>
        <end position="330"/>
    </location>
</feature>
<evidence type="ECO:0000313" key="3">
    <source>
        <dbReference type="EMBL" id="QFU14857.1"/>
    </source>
</evidence>
<dbReference type="AlphaFoldDB" id="A0A5P9JQE2"/>
<dbReference type="GO" id="GO:0005886">
    <property type="term" value="C:plasma membrane"/>
    <property type="evidence" value="ECO:0007669"/>
    <property type="project" value="TreeGrafter"/>
</dbReference>
<dbReference type="EMBL" id="CP045423">
    <property type="protein sequence ID" value="QFU14857.1"/>
    <property type="molecule type" value="Genomic_DNA"/>
</dbReference>
<protein>
    <submittedName>
        <fullName evidence="3">HlyD family efflux transporter periplasmic adaptor subunit</fullName>
    </submittedName>
</protein>
<feature type="coiled-coil region" evidence="1">
    <location>
        <begin position="162"/>
        <end position="201"/>
    </location>
</feature>
<dbReference type="PANTHER" id="PTHR30438">
    <property type="entry name" value="36 KDA ANTIGEN-RELATED"/>
    <property type="match status" value="1"/>
</dbReference>
<feature type="coiled-coil region" evidence="1">
    <location>
        <begin position="71"/>
        <end position="137"/>
    </location>
</feature>
<evidence type="ECO:0000256" key="2">
    <source>
        <dbReference type="SAM" id="SignalP"/>
    </source>
</evidence>
<organism evidence="3 4">
    <name type="scientific">Microvirga thermotolerans</name>
    <dbReference type="NCBI Taxonomy" id="2651334"/>
    <lineage>
        <taxon>Bacteria</taxon>
        <taxon>Pseudomonadati</taxon>
        <taxon>Pseudomonadota</taxon>
        <taxon>Alphaproteobacteria</taxon>
        <taxon>Hyphomicrobiales</taxon>
        <taxon>Methylobacteriaceae</taxon>
        <taxon>Microvirga</taxon>
    </lineage>
</organism>
<evidence type="ECO:0000313" key="4">
    <source>
        <dbReference type="Proteomes" id="UP000325614"/>
    </source>
</evidence>
<reference evidence="3 4" key="1">
    <citation type="submission" date="2019-10" db="EMBL/GenBank/DDBJ databases">
        <title>Isolation, Identification of Microvirga thermotolerans HR1, a novel thermophilic bacterium and Comparative Genomics of the genus Microvirga.</title>
        <authorList>
            <person name="Li J."/>
            <person name="Zhang W."/>
            <person name="Lin M."/>
            <person name="Wang J."/>
        </authorList>
    </citation>
    <scope>NUCLEOTIDE SEQUENCE [LARGE SCALE GENOMIC DNA]</scope>
    <source>
        <strain evidence="3 4">HR1</strain>
    </source>
</reference>
<dbReference type="Gene3D" id="2.40.50.100">
    <property type="match status" value="2"/>
</dbReference>
<dbReference type="SUPFAM" id="SSF111369">
    <property type="entry name" value="HlyD-like secretion proteins"/>
    <property type="match status" value="2"/>
</dbReference>
<dbReference type="Proteomes" id="UP000325614">
    <property type="component" value="Chromosome"/>
</dbReference>
<keyword evidence="1" id="KW-0175">Coiled coil</keyword>
<proteinExistence type="predicted"/>
<keyword evidence="2" id="KW-0732">Signal</keyword>